<comment type="similarity">
    <text evidence="4 16">Belongs to the class-III pyridoxal-phosphate-dependent aminotransferase family.</text>
</comment>
<dbReference type="EC" id="2.6.1.19" evidence="6"/>
<comment type="catalytic activity">
    <reaction evidence="14">
        <text>4-aminobutanoate + 2-oxoglutarate = succinate semialdehyde + L-glutamate</text>
        <dbReference type="Rhea" id="RHEA:23352"/>
        <dbReference type="ChEBI" id="CHEBI:16810"/>
        <dbReference type="ChEBI" id="CHEBI:29985"/>
        <dbReference type="ChEBI" id="CHEBI:57706"/>
        <dbReference type="ChEBI" id="CHEBI:59888"/>
        <dbReference type="EC" id="2.6.1.19"/>
    </reaction>
</comment>
<evidence type="ECO:0000256" key="1">
    <source>
        <dbReference type="ARBA" id="ARBA00001750"/>
    </source>
</evidence>
<organism evidence="17 18">
    <name type="scientific">Paenibacillus ehimensis</name>
    <dbReference type="NCBI Taxonomy" id="79264"/>
    <lineage>
        <taxon>Bacteria</taxon>
        <taxon>Bacillati</taxon>
        <taxon>Bacillota</taxon>
        <taxon>Bacilli</taxon>
        <taxon>Bacillales</taxon>
        <taxon>Paenibacillaceae</taxon>
        <taxon>Paenibacillus</taxon>
    </lineage>
</organism>
<evidence type="ECO:0000256" key="5">
    <source>
        <dbReference type="ARBA" id="ARBA00012876"/>
    </source>
</evidence>
<dbReference type="Pfam" id="PF00202">
    <property type="entry name" value="Aminotran_3"/>
    <property type="match status" value="1"/>
</dbReference>
<evidence type="ECO:0000256" key="11">
    <source>
        <dbReference type="ARBA" id="ARBA00030204"/>
    </source>
</evidence>
<dbReference type="InterPro" id="IPR005814">
    <property type="entry name" value="Aminotrans_3"/>
</dbReference>
<accession>A0ABT8V8Q8</accession>
<proteinExistence type="inferred from homology"/>
<dbReference type="RefSeq" id="WP_127487681.1">
    <property type="nucleotide sequence ID" value="NZ_JARLKN010000072.1"/>
</dbReference>
<comment type="catalytic activity">
    <reaction evidence="1">
        <text>(S)-3-amino-2-methylpropanoate + 2-oxoglutarate = 2-methyl-3-oxopropanoate + L-glutamate</text>
        <dbReference type="Rhea" id="RHEA:13993"/>
        <dbReference type="ChEBI" id="CHEBI:16810"/>
        <dbReference type="ChEBI" id="CHEBI:29985"/>
        <dbReference type="ChEBI" id="CHEBI:57700"/>
        <dbReference type="ChEBI" id="CHEBI:58655"/>
        <dbReference type="EC" id="2.6.1.22"/>
    </reaction>
</comment>
<dbReference type="InterPro" id="IPR015422">
    <property type="entry name" value="PyrdxlP-dep_Trfase_small"/>
</dbReference>
<comment type="cofactor">
    <cofactor evidence="2">
        <name>pyridoxal 5'-phosphate</name>
        <dbReference type="ChEBI" id="CHEBI:597326"/>
    </cofactor>
</comment>
<dbReference type="InterPro" id="IPR015421">
    <property type="entry name" value="PyrdxlP-dep_Trfase_major"/>
</dbReference>
<dbReference type="PANTHER" id="PTHR11986">
    <property type="entry name" value="AMINOTRANSFERASE CLASS III"/>
    <property type="match status" value="1"/>
</dbReference>
<keyword evidence="7 17" id="KW-0032">Aminotransferase</keyword>
<keyword evidence="8 17" id="KW-0808">Transferase</keyword>
<evidence type="ECO:0000256" key="16">
    <source>
        <dbReference type="RuleBase" id="RU003560"/>
    </source>
</evidence>
<dbReference type="Proteomes" id="UP001168883">
    <property type="component" value="Unassembled WGS sequence"/>
</dbReference>
<evidence type="ECO:0000256" key="15">
    <source>
        <dbReference type="ARBA" id="ARBA00050054"/>
    </source>
</evidence>
<evidence type="ECO:0000256" key="9">
    <source>
        <dbReference type="ARBA" id="ARBA00022898"/>
    </source>
</evidence>
<dbReference type="SUPFAM" id="SSF53383">
    <property type="entry name" value="PLP-dependent transferases"/>
    <property type="match status" value="1"/>
</dbReference>
<evidence type="ECO:0000256" key="12">
    <source>
        <dbReference type="ARBA" id="ARBA00030857"/>
    </source>
</evidence>
<evidence type="ECO:0000256" key="13">
    <source>
        <dbReference type="ARBA" id="ARBA00031787"/>
    </source>
</evidence>
<dbReference type="InterPro" id="IPR004632">
    <property type="entry name" value="4NH2But_aminotransferase_bac"/>
</dbReference>
<dbReference type="PIRSF" id="PIRSF000521">
    <property type="entry name" value="Transaminase_4ab_Lys_Orn"/>
    <property type="match status" value="1"/>
</dbReference>
<protein>
    <recommendedName>
        <fullName evidence="12">(S)-3-amino-2-methylpropionate transaminase</fullName>
        <ecNumber evidence="6">2.6.1.19</ecNumber>
        <ecNumber evidence="5">2.6.1.22</ecNumber>
    </recommendedName>
    <alternativeName>
        <fullName evidence="13">GABA aminotransferase</fullName>
    </alternativeName>
    <alternativeName>
        <fullName evidence="11">Gamma-amino-N-butyrate transaminase</fullName>
    </alternativeName>
    <alternativeName>
        <fullName evidence="15">Glutamate:succinic semialdehyde transaminase</fullName>
    </alternativeName>
    <alternativeName>
        <fullName evidence="10">L-AIBAT</fullName>
    </alternativeName>
</protein>
<evidence type="ECO:0000256" key="6">
    <source>
        <dbReference type="ARBA" id="ARBA00012912"/>
    </source>
</evidence>
<sequence>MKYAQVKGELPGILSRELLSNDAVAASFGSLLPSVIERAEGSLILDIDGNQFIDLAGGVGAMNVGHSHPRIVEAITEAAQKFTHTDFTVVPYASFIRLAQELCRRAPGTSPKKACFFNSGTEAVEHAIHIAKKATKKRAVICFEGAFHGRTFMSLSLTSKINPYKAGLGPFAPDVYRTPYPYVYRWPGSSTTPDQIAAEAFSLFEKLFVTQVSIDDVAAVIIEPIQGEAGFIVPPAAFLHQLNDFCKSHGMLLIADEVQTGYGRTGRFLASEYFGIEPDIITLGKSIAAGMPLSAIVGSADIMDAAGPGAIGGTFVGNPVSCAAALEVLNIYDQDNLGERALDVGKLLTDRLNGFRERYELVGDVRGVGAMVAMELVLDRETKQPADRETKEIIRRCQQKGVILFKAGIYSNVIRFLSPLNILKEQLAEALDILEEVLSAVDAEVRSRHYVAK</sequence>
<dbReference type="NCBIfam" id="TIGR00700">
    <property type="entry name" value="GABAtrnsam"/>
    <property type="match status" value="1"/>
</dbReference>
<gene>
    <name evidence="17" type="primary">gabT</name>
    <name evidence="17" type="ORF">Q3C12_06980</name>
</gene>
<dbReference type="EC" id="2.6.1.22" evidence="5"/>
<evidence type="ECO:0000256" key="14">
    <source>
        <dbReference type="ARBA" id="ARBA00048021"/>
    </source>
</evidence>
<dbReference type="Gene3D" id="3.40.640.10">
    <property type="entry name" value="Type I PLP-dependent aspartate aminotransferase-like (Major domain)"/>
    <property type="match status" value="1"/>
</dbReference>
<evidence type="ECO:0000256" key="2">
    <source>
        <dbReference type="ARBA" id="ARBA00001933"/>
    </source>
</evidence>
<dbReference type="PROSITE" id="PS00600">
    <property type="entry name" value="AA_TRANSFER_CLASS_3"/>
    <property type="match status" value="1"/>
</dbReference>
<evidence type="ECO:0000256" key="4">
    <source>
        <dbReference type="ARBA" id="ARBA00008954"/>
    </source>
</evidence>
<dbReference type="Gene3D" id="3.90.1150.10">
    <property type="entry name" value="Aspartate Aminotransferase, domain 1"/>
    <property type="match status" value="1"/>
</dbReference>
<dbReference type="PANTHER" id="PTHR11986:SF58">
    <property type="entry name" value="LEUCINE_METHIONINE RACEMASE"/>
    <property type="match status" value="1"/>
</dbReference>
<evidence type="ECO:0000313" key="17">
    <source>
        <dbReference type="EMBL" id="MDO3676742.1"/>
    </source>
</evidence>
<reference evidence="17" key="1">
    <citation type="submission" date="2023-07" db="EMBL/GenBank/DDBJ databases">
        <authorList>
            <person name="Aktuganov G."/>
            <person name="Boyko T."/>
            <person name="Delegan Y."/>
            <person name="Galimzianova N."/>
            <person name="Gilvanova E."/>
            <person name="Korobov V."/>
            <person name="Kuzmina L."/>
            <person name="Melentiev A."/>
            <person name="Milman P."/>
            <person name="Ryabova A."/>
            <person name="Stupak E."/>
            <person name="Yasakov T."/>
            <person name="Zharikova N."/>
            <person name="Zhurenko E."/>
        </authorList>
    </citation>
    <scope>NUCLEOTIDE SEQUENCE</scope>
    <source>
        <strain evidence="17">IB-739</strain>
    </source>
</reference>
<evidence type="ECO:0000256" key="8">
    <source>
        <dbReference type="ARBA" id="ARBA00022679"/>
    </source>
</evidence>
<name>A0ABT8V8Q8_9BACL</name>
<comment type="caution">
    <text evidence="17">The sequence shown here is derived from an EMBL/GenBank/DDBJ whole genome shotgun (WGS) entry which is preliminary data.</text>
</comment>
<dbReference type="CDD" id="cd00610">
    <property type="entry name" value="OAT_like"/>
    <property type="match status" value="1"/>
</dbReference>
<evidence type="ECO:0000256" key="7">
    <source>
        <dbReference type="ARBA" id="ARBA00022576"/>
    </source>
</evidence>
<evidence type="ECO:0000256" key="10">
    <source>
        <dbReference type="ARBA" id="ARBA00029760"/>
    </source>
</evidence>
<comment type="pathway">
    <text evidence="3">Amino-acid degradation; 4-aminobutanoate degradation.</text>
</comment>
<dbReference type="InterPro" id="IPR049704">
    <property type="entry name" value="Aminotrans_3_PPA_site"/>
</dbReference>
<keyword evidence="9 16" id="KW-0663">Pyridoxal phosphate</keyword>
<dbReference type="GO" id="GO:0034386">
    <property type="term" value="F:4-aminobutyrate:2-oxoglutarate transaminase activity"/>
    <property type="evidence" value="ECO:0007669"/>
    <property type="project" value="UniProtKB-EC"/>
</dbReference>
<keyword evidence="18" id="KW-1185">Reference proteome</keyword>
<dbReference type="InterPro" id="IPR015424">
    <property type="entry name" value="PyrdxlP-dep_Trfase"/>
</dbReference>
<dbReference type="EMBL" id="JAUMKJ010000007">
    <property type="protein sequence ID" value="MDO3676742.1"/>
    <property type="molecule type" value="Genomic_DNA"/>
</dbReference>
<evidence type="ECO:0000313" key="18">
    <source>
        <dbReference type="Proteomes" id="UP001168883"/>
    </source>
</evidence>
<evidence type="ECO:0000256" key="3">
    <source>
        <dbReference type="ARBA" id="ARBA00005176"/>
    </source>
</evidence>
<dbReference type="InterPro" id="IPR050103">
    <property type="entry name" value="Class-III_PLP-dep_AT"/>
</dbReference>